<dbReference type="InterPro" id="IPR004452">
    <property type="entry name" value="LutB/LldF"/>
</dbReference>
<reference evidence="7" key="1">
    <citation type="submission" date="2017-06" db="EMBL/GenBank/DDBJ databases">
        <authorList>
            <person name="Cremers G."/>
        </authorList>
    </citation>
    <scope>NUCLEOTIDE SEQUENCE [LARGE SCALE GENOMIC DNA]</scope>
</reference>
<dbReference type="PANTHER" id="PTHR47153">
    <property type="entry name" value="LACTATE UTILIZATION PROTEIN B"/>
    <property type="match status" value="1"/>
</dbReference>
<name>A0A284VMU5_9EURY</name>
<dbReference type="STRING" id="1392998.ANME2D_02214"/>
<organism evidence="6 7">
    <name type="scientific">Candidatus Methanoperedens nitratireducens</name>
    <dbReference type="NCBI Taxonomy" id="1392998"/>
    <lineage>
        <taxon>Archaea</taxon>
        <taxon>Methanobacteriati</taxon>
        <taxon>Methanobacteriota</taxon>
        <taxon>Stenosarchaea group</taxon>
        <taxon>Methanomicrobia</taxon>
        <taxon>Methanosarcinales</taxon>
        <taxon>ANME-2 cluster</taxon>
        <taxon>Candidatus Methanoperedentaceae</taxon>
        <taxon>Candidatus Methanoperedens</taxon>
    </lineage>
</organism>
<sequence length="405" mass="45287">MQPEKEIMNYGEIKALRKAFNSVKERQGLNLPGNFAERKTRLKAVREFCVGNEELLAQAIEKLKKNGIKVHLVKEKKEAITVILSEIGQEKLIVKSKSNVTKEIELTKALEKEGLTVVETDIGDRILQILDAKPSHPTGPVTHLSAKDIAKGLSKYYDTPIKGDPEDIVKIVREDVISNLDKAKIGITGANAITAEEGSIVITHNEGNIYEVMRKEKHIVVTSIDKIYPDIESAVSMLKVLSYNATGSIIPSFVEIITGVSKTADVEKKFIKGVHSPSDITLILVDNKRSELARNGFKELLYCVGCGNCLLFCPMYNTIGNEFARDSHLGGKGIVYYSLYNGEKDEKLEFCLTCGRCRQNCPLELDIPAMIRKIRSSGMSSEMYYFLKSHIIWAYYQLVLKSKNH</sequence>
<gene>
    <name evidence="6" type="ORF">MNV_1950008</name>
</gene>
<evidence type="ECO:0000313" key="7">
    <source>
        <dbReference type="Proteomes" id="UP000218615"/>
    </source>
</evidence>
<evidence type="ECO:0000259" key="5">
    <source>
        <dbReference type="PROSITE" id="PS51379"/>
    </source>
</evidence>
<dbReference type="SUPFAM" id="SSF100950">
    <property type="entry name" value="NagB/RpiA/CoA transferase-like"/>
    <property type="match status" value="1"/>
</dbReference>
<keyword evidence="2" id="KW-0408">Iron</keyword>
<dbReference type="InterPro" id="IPR017896">
    <property type="entry name" value="4Fe4S_Fe-S-bd"/>
</dbReference>
<dbReference type="InterPro" id="IPR017900">
    <property type="entry name" value="4Fe4S_Fe_S_CS"/>
</dbReference>
<dbReference type="PROSITE" id="PS51379">
    <property type="entry name" value="4FE4S_FER_2"/>
    <property type="match status" value="1"/>
</dbReference>
<feature type="domain" description="4Fe-4S ferredoxin-type" evidence="5">
    <location>
        <begin position="293"/>
        <end position="324"/>
    </location>
</feature>
<protein>
    <recommendedName>
        <fullName evidence="5">4Fe-4S ferredoxin-type domain-containing protein</fullName>
    </recommendedName>
</protein>
<dbReference type="InterPro" id="IPR037171">
    <property type="entry name" value="NagB/RpiA_transferase-like"/>
</dbReference>
<dbReference type="Proteomes" id="UP000218615">
    <property type="component" value="Unassembled WGS sequence"/>
</dbReference>
<dbReference type="EMBL" id="FZMP01000107">
    <property type="protein sequence ID" value="SNQ60606.1"/>
    <property type="molecule type" value="Genomic_DNA"/>
</dbReference>
<dbReference type="GO" id="GO:0016491">
    <property type="term" value="F:oxidoreductase activity"/>
    <property type="evidence" value="ECO:0007669"/>
    <property type="project" value="UniProtKB-ARBA"/>
</dbReference>
<dbReference type="SUPFAM" id="SSF46548">
    <property type="entry name" value="alpha-helical ferredoxin"/>
    <property type="match status" value="1"/>
</dbReference>
<dbReference type="Pfam" id="PF13183">
    <property type="entry name" value="Fer4_8"/>
    <property type="match status" value="1"/>
</dbReference>
<keyword evidence="2" id="KW-0004">4Fe-4S</keyword>
<evidence type="ECO:0000256" key="1">
    <source>
        <dbReference type="ARBA" id="ARBA00022448"/>
    </source>
</evidence>
<dbReference type="InterPro" id="IPR003741">
    <property type="entry name" value="LUD_dom"/>
</dbReference>
<evidence type="ECO:0000313" key="6">
    <source>
        <dbReference type="EMBL" id="SNQ60606.1"/>
    </source>
</evidence>
<dbReference type="InterPro" id="IPR009051">
    <property type="entry name" value="Helical_ferredxn"/>
</dbReference>
<accession>A0A284VMU5</accession>
<keyword evidence="4" id="KW-0249">Electron transport</keyword>
<keyword evidence="2" id="KW-0479">Metal-binding</keyword>
<proteinExistence type="predicted"/>
<dbReference type="Pfam" id="PF02589">
    <property type="entry name" value="LUD_dom"/>
    <property type="match status" value="1"/>
</dbReference>
<keyword evidence="1" id="KW-0813">Transport</keyword>
<dbReference type="Gene3D" id="1.10.1060.10">
    <property type="entry name" value="Alpha-helical ferredoxin"/>
    <property type="match status" value="1"/>
</dbReference>
<evidence type="ECO:0000256" key="2">
    <source>
        <dbReference type="ARBA" id="ARBA00022485"/>
    </source>
</evidence>
<keyword evidence="2" id="KW-0411">Iron-sulfur</keyword>
<dbReference type="AlphaFoldDB" id="A0A284VMU5"/>
<dbReference type="GO" id="GO:0006089">
    <property type="term" value="P:lactate metabolic process"/>
    <property type="evidence" value="ECO:0007669"/>
    <property type="project" value="InterPro"/>
</dbReference>
<dbReference type="Gene3D" id="3.40.50.10420">
    <property type="entry name" value="NagB/RpiA/CoA transferase-like"/>
    <property type="match status" value="1"/>
</dbReference>
<evidence type="ECO:0000256" key="3">
    <source>
        <dbReference type="ARBA" id="ARBA00022737"/>
    </source>
</evidence>
<dbReference type="GO" id="GO:0051539">
    <property type="term" value="F:4 iron, 4 sulfur cluster binding"/>
    <property type="evidence" value="ECO:0007669"/>
    <property type="project" value="UniProtKB-KW"/>
</dbReference>
<keyword evidence="3" id="KW-0677">Repeat</keyword>
<dbReference type="PANTHER" id="PTHR47153:SF2">
    <property type="entry name" value="LACTATE UTILIZATION PROTEIN B"/>
    <property type="match status" value="1"/>
</dbReference>
<keyword evidence="7" id="KW-1185">Reference proteome</keyword>
<evidence type="ECO:0000256" key="4">
    <source>
        <dbReference type="ARBA" id="ARBA00022982"/>
    </source>
</evidence>
<dbReference type="PROSITE" id="PS00198">
    <property type="entry name" value="4FE4S_FER_1"/>
    <property type="match status" value="2"/>
</dbReference>
<dbReference type="InterPro" id="IPR024185">
    <property type="entry name" value="FTHF_cligase-like_sf"/>
</dbReference>